<comment type="similarity">
    <text evidence="1">Belongs to the glycosyl hydrolase 3 family.</text>
</comment>
<dbReference type="PRINTS" id="PR00133">
    <property type="entry name" value="GLHYDRLASE3"/>
</dbReference>
<keyword evidence="5" id="KW-1185">Reference proteome</keyword>
<dbReference type="Proteomes" id="UP000274920">
    <property type="component" value="Unassembled WGS sequence"/>
</dbReference>
<dbReference type="SUPFAM" id="SSF52279">
    <property type="entry name" value="Beta-D-glucan exohydrolase, C-terminal domain"/>
    <property type="match status" value="1"/>
</dbReference>
<dbReference type="InterPro" id="IPR026891">
    <property type="entry name" value="Fn3-like"/>
</dbReference>
<dbReference type="InterPro" id="IPR050288">
    <property type="entry name" value="Cellulose_deg_GH3"/>
</dbReference>
<organism evidence="4 5">
    <name type="scientific">Schaedlerella arabinosiphila</name>
    <dbReference type="NCBI Taxonomy" id="2044587"/>
    <lineage>
        <taxon>Bacteria</taxon>
        <taxon>Bacillati</taxon>
        <taxon>Bacillota</taxon>
        <taxon>Clostridia</taxon>
        <taxon>Lachnospirales</taxon>
        <taxon>Lachnospiraceae</taxon>
        <taxon>Schaedlerella</taxon>
    </lineage>
</organism>
<dbReference type="AlphaFoldDB" id="A0A3R8R971"/>
<dbReference type="Pfam" id="PF01915">
    <property type="entry name" value="Glyco_hydro_3_C"/>
    <property type="match status" value="1"/>
</dbReference>
<dbReference type="InterPro" id="IPR017853">
    <property type="entry name" value="GH"/>
</dbReference>
<dbReference type="FunFam" id="2.60.40.10:FF:000495">
    <property type="entry name" value="Periplasmic beta-glucosidase"/>
    <property type="match status" value="1"/>
</dbReference>
<sequence length="827" mass="91185">MNKESENQQDTVYTDISKSPAERAAALLQELTLDEKMAQLGCIFPFGENYDDMERQAAEMPYGIGQVSTLEMRRIRTLDEAAAWQRKMQETVMRQSPHRIPAIFHMEGLCGAFIQESTSFPAGIARGSGWNPELEEEIARVVARQEAACGITHILAPVLDISRDSRMGRQGETYGEDPALASALGAAYTRGIQTTQTDGRKPESVAKHFLGFHNSQGGIHGTNSDTPPRLLEEIYGRPFQAAIACSGLKGIMPSYNSIDGEPVSVSNRLLTKLLRERMGFEGLCVSDYGGISNAHEVQHIGENMAEAGLLAMEAGMDMEMPRAAGYSDELKERFRTGQADMEILDHTVRKVLEAKFRMGLFEHPFAMEGRALREVFENEQGVRLSLRSARESMILLKNNGALPLSGGIRKLALIGPHGNCARKFFGGYTHLCMMESVYAVSSSIAGVEGSQESGRIAGQELPDGEPVRYVPGTKIQSDEARLFDEILRLQKPGCRSLLDELKIRMPDTEIIYSYGYPVAGRDESGFEEALKAVQDADAVILTLGGKHGTCSMASMGEGIDAADINLPKCQEKFIRAAAEYGKPLIGVHFDGRPISSDAADECLDAILEAWSPAEAGAQAVADVLLGAYNPGGKLPVSVAYSAGQIPVYYNHPNGSAWHQQESIGFVNYVDLPHTPRYYFGHGLSYTRFSYTHLEISKAELGAEEELYIGCTVENTGDREGDEVVQLYLSDRFASMTRPAKELAGFKRIHIMPGEKVRVRFTVRADLTAFLDRSMRWKVESGDVDVEIGSSSADIRLKGEYRITEDRWLYGSERAFCAEIQTYHLKDR</sequence>
<evidence type="ECO:0000256" key="1">
    <source>
        <dbReference type="ARBA" id="ARBA00005336"/>
    </source>
</evidence>
<dbReference type="EMBL" id="RHJS01000002">
    <property type="protein sequence ID" value="RRK34776.1"/>
    <property type="molecule type" value="Genomic_DNA"/>
</dbReference>
<dbReference type="SMART" id="SM01217">
    <property type="entry name" value="Fn3_like"/>
    <property type="match status" value="1"/>
</dbReference>
<dbReference type="InterPro" id="IPR001764">
    <property type="entry name" value="Glyco_hydro_3_N"/>
</dbReference>
<dbReference type="RefSeq" id="WP_125129910.1">
    <property type="nucleotide sequence ID" value="NZ_RHJS01000002.1"/>
</dbReference>
<name>A0A3R8R971_9FIRM</name>
<proteinExistence type="inferred from homology"/>
<evidence type="ECO:0000256" key="2">
    <source>
        <dbReference type="ARBA" id="ARBA00022801"/>
    </source>
</evidence>
<dbReference type="GO" id="GO:0008422">
    <property type="term" value="F:beta-glucosidase activity"/>
    <property type="evidence" value="ECO:0007669"/>
    <property type="project" value="UniProtKB-ARBA"/>
</dbReference>
<feature type="domain" description="Fibronectin type III-like" evidence="3">
    <location>
        <begin position="722"/>
        <end position="791"/>
    </location>
</feature>
<accession>A0A3R8R971</accession>
<dbReference type="InterPro" id="IPR036881">
    <property type="entry name" value="Glyco_hydro_3_C_sf"/>
</dbReference>
<dbReference type="Gene3D" id="3.20.20.300">
    <property type="entry name" value="Glycoside hydrolase, family 3, N-terminal domain"/>
    <property type="match status" value="1"/>
</dbReference>
<dbReference type="Gene3D" id="2.60.40.10">
    <property type="entry name" value="Immunoglobulins"/>
    <property type="match status" value="1"/>
</dbReference>
<evidence type="ECO:0000313" key="5">
    <source>
        <dbReference type="Proteomes" id="UP000274920"/>
    </source>
</evidence>
<protein>
    <submittedName>
        <fullName evidence="4">Beta-glucosidase</fullName>
    </submittedName>
</protein>
<keyword evidence="2" id="KW-0378">Hydrolase</keyword>
<evidence type="ECO:0000313" key="4">
    <source>
        <dbReference type="EMBL" id="RRK34776.1"/>
    </source>
</evidence>
<dbReference type="Gene3D" id="3.40.50.1700">
    <property type="entry name" value="Glycoside hydrolase family 3 C-terminal domain"/>
    <property type="match status" value="1"/>
</dbReference>
<dbReference type="Pfam" id="PF14310">
    <property type="entry name" value="Fn3-like"/>
    <property type="match status" value="1"/>
</dbReference>
<dbReference type="GO" id="GO:0005975">
    <property type="term" value="P:carbohydrate metabolic process"/>
    <property type="evidence" value="ECO:0007669"/>
    <property type="project" value="InterPro"/>
</dbReference>
<reference evidence="4" key="1">
    <citation type="submission" date="2018-10" db="EMBL/GenBank/DDBJ databases">
        <title>Schaedlerella arabinophila gen. nov. sp. nov., isolated from the mouse intestinal tract and comparative analysis with the genome of the closely related altered Schaedler flora strain ASF502.</title>
        <authorList>
            <person name="Miyake S."/>
            <person name="Soh M."/>
            <person name="Seedorf H."/>
        </authorList>
    </citation>
    <scope>NUCLEOTIDE SEQUENCE [LARGE SCALE GENOMIC DNA]</scope>
    <source>
        <strain evidence="4">DSM 106076</strain>
    </source>
</reference>
<evidence type="ECO:0000259" key="3">
    <source>
        <dbReference type="SMART" id="SM01217"/>
    </source>
</evidence>
<comment type="caution">
    <text evidence="4">The sequence shown here is derived from an EMBL/GenBank/DDBJ whole genome shotgun (WGS) entry which is preliminary data.</text>
</comment>
<dbReference type="PANTHER" id="PTHR42715">
    <property type="entry name" value="BETA-GLUCOSIDASE"/>
    <property type="match status" value="1"/>
</dbReference>
<gene>
    <name evidence="4" type="ORF">EBB54_28135</name>
</gene>
<dbReference type="InterPro" id="IPR013783">
    <property type="entry name" value="Ig-like_fold"/>
</dbReference>
<dbReference type="PANTHER" id="PTHR42715:SF10">
    <property type="entry name" value="BETA-GLUCOSIDASE"/>
    <property type="match status" value="1"/>
</dbReference>
<dbReference type="InterPro" id="IPR002772">
    <property type="entry name" value="Glyco_hydro_3_C"/>
</dbReference>
<dbReference type="Pfam" id="PF00933">
    <property type="entry name" value="Glyco_hydro_3"/>
    <property type="match status" value="1"/>
</dbReference>
<dbReference type="SUPFAM" id="SSF51445">
    <property type="entry name" value="(Trans)glycosidases"/>
    <property type="match status" value="1"/>
</dbReference>
<dbReference type="InterPro" id="IPR036962">
    <property type="entry name" value="Glyco_hydro_3_N_sf"/>
</dbReference>